<dbReference type="Pfam" id="PF00644">
    <property type="entry name" value="PARP"/>
    <property type="match status" value="1"/>
</dbReference>
<evidence type="ECO:0000259" key="1">
    <source>
        <dbReference type="Pfam" id="PF00644"/>
    </source>
</evidence>
<organism evidence="2 3">
    <name type="scientific">Serendipita vermifera MAFF 305830</name>
    <dbReference type="NCBI Taxonomy" id="933852"/>
    <lineage>
        <taxon>Eukaryota</taxon>
        <taxon>Fungi</taxon>
        <taxon>Dikarya</taxon>
        <taxon>Basidiomycota</taxon>
        <taxon>Agaricomycotina</taxon>
        <taxon>Agaricomycetes</taxon>
        <taxon>Sebacinales</taxon>
        <taxon>Serendipitaceae</taxon>
        <taxon>Serendipita</taxon>
    </lineage>
</organism>
<sequence length="246" mass="27021">MAVSCKTCKRMGSAWIDPQSGRPTQYCSETCFTVCLNCHINPRAQGVSGPASLFCSNTCLSLTTGDRPGIIEIPESHKGFEDVSEQFDRQWRHKVAKKKVKKVYFVILDRQQMANYNAHKEKVESNNHTSASRQMVEMKMWHGTARICLLGNPGNTQLCEDAGCGVCGIIESSFDLGLYKGTTGWGRFGRAIYSSATSSKAATYSKSPRVSTLNAMLLATVVVGNPEILYQDSPDRTQPSPGYDSV</sequence>
<evidence type="ECO:0000313" key="3">
    <source>
        <dbReference type="Proteomes" id="UP000054097"/>
    </source>
</evidence>
<dbReference type="EMBL" id="KN824282">
    <property type="protein sequence ID" value="KIM31247.1"/>
    <property type="molecule type" value="Genomic_DNA"/>
</dbReference>
<evidence type="ECO:0000313" key="2">
    <source>
        <dbReference type="EMBL" id="KIM31247.1"/>
    </source>
</evidence>
<protein>
    <recommendedName>
        <fullName evidence="1">PARP catalytic domain-containing protein</fullName>
    </recommendedName>
</protein>
<dbReference type="Gene3D" id="3.90.228.10">
    <property type="match status" value="1"/>
</dbReference>
<dbReference type="STRING" id="933852.A0A0C2XQL8"/>
<reference evidence="3" key="2">
    <citation type="submission" date="2015-01" db="EMBL/GenBank/DDBJ databases">
        <title>Evolutionary Origins and Diversification of the Mycorrhizal Mutualists.</title>
        <authorList>
            <consortium name="DOE Joint Genome Institute"/>
            <consortium name="Mycorrhizal Genomics Consortium"/>
            <person name="Kohler A."/>
            <person name="Kuo A."/>
            <person name="Nagy L.G."/>
            <person name="Floudas D."/>
            <person name="Copeland A."/>
            <person name="Barry K.W."/>
            <person name="Cichocki N."/>
            <person name="Veneault-Fourrey C."/>
            <person name="LaButti K."/>
            <person name="Lindquist E.A."/>
            <person name="Lipzen A."/>
            <person name="Lundell T."/>
            <person name="Morin E."/>
            <person name="Murat C."/>
            <person name="Riley R."/>
            <person name="Ohm R."/>
            <person name="Sun H."/>
            <person name="Tunlid A."/>
            <person name="Henrissat B."/>
            <person name="Grigoriev I.V."/>
            <person name="Hibbett D.S."/>
            <person name="Martin F."/>
        </authorList>
    </citation>
    <scope>NUCLEOTIDE SEQUENCE [LARGE SCALE GENOMIC DNA]</scope>
    <source>
        <strain evidence="3">MAFF 305830</strain>
    </source>
</reference>
<dbReference type="InterPro" id="IPR012317">
    <property type="entry name" value="Poly(ADP-ribose)pol_cat_dom"/>
</dbReference>
<dbReference type="GO" id="GO:0003950">
    <property type="term" value="F:NAD+ poly-ADP-ribosyltransferase activity"/>
    <property type="evidence" value="ECO:0007669"/>
    <property type="project" value="InterPro"/>
</dbReference>
<accession>A0A0C2XQL8</accession>
<name>A0A0C2XQL8_SERVB</name>
<reference evidence="2 3" key="1">
    <citation type="submission" date="2014-04" db="EMBL/GenBank/DDBJ databases">
        <authorList>
            <consortium name="DOE Joint Genome Institute"/>
            <person name="Kuo A."/>
            <person name="Zuccaro A."/>
            <person name="Kohler A."/>
            <person name="Nagy L.G."/>
            <person name="Floudas D."/>
            <person name="Copeland A."/>
            <person name="Barry K.W."/>
            <person name="Cichocki N."/>
            <person name="Veneault-Fourrey C."/>
            <person name="LaButti K."/>
            <person name="Lindquist E.A."/>
            <person name="Lipzen A."/>
            <person name="Lundell T."/>
            <person name="Morin E."/>
            <person name="Murat C."/>
            <person name="Sun H."/>
            <person name="Tunlid A."/>
            <person name="Henrissat B."/>
            <person name="Grigoriev I.V."/>
            <person name="Hibbett D.S."/>
            <person name="Martin F."/>
            <person name="Nordberg H.P."/>
            <person name="Cantor M.N."/>
            <person name="Hua S.X."/>
        </authorList>
    </citation>
    <scope>NUCLEOTIDE SEQUENCE [LARGE SCALE GENOMIC DNA]</scope>
    <source>
        <strain evidence="2 3">MAFF 305830</strain>
    </source>
</reference>
<dbReference type="HOGENOM" id="CLU_039434_1_1_1"/>
<dbReference type="Proteomes" id="UP000054097">
    <property type="component" value="Unassembled WGS sequence"/>
</dbReference>
<proteinExistence type="predicted"/>
<keyword evidence="3" id="KW-1185">Reference proteome</keyword>
<gene>
    <name evidence="2" type="ORF">M408DRAFT_327513</name>
</gene>
<feature type="domain" description="PARP catalytic" evidence="1">
    <location>
        <begin position="80"/>
        <end position="246"/>
    </location>
</feature>
<dbReference type="OrthoDB" id="9514740at2759"/>
<dbReference type="SUPFAM" id="SSF56399">
    <property type="entry name" value="ADP-ribosylation"/>
    <property type="match status" value="1"/>
</dbReference>
<feature type="non-terminal residue" evidence="2">
    <location>
        <position position="246"/>
    </location>
</feature>
<dbReference type="AlphaFoldDB" id="A0A0C2XQL8"/>